<feature type="transmembrane region" description="Helical" evidence="1">
    <location>
        <begin position="188"/>
        <end position="207"/>
    </location>
</feature>
<evidence type="ECO:0000313" key="2">
    <source>
        <dbReference type="EMBL" id="SFL89363.1"/>
    </source>
</evidence>
<feature type="transmembrane region" description="Helical" evidence="1">
    <location>
        <begin position="387"/>
        <end position="410"/>
    </location>
</feature>
<dbReference type="Proteomes" id="UP000199668">
    <property type="component" value="Unassembled WGS sequence"/>
</dbReference>
<keyword evidence="3" id="KW-1185">Reference proteome</keyword>
<dbReference type="STRING" id="266892.SAMN04488054_107122"/>
<accession>A0A1I4LEX2</accession>
<dbReference type="AlphaFoldDB" id="A0A1I4LEX2"/>
<feature type="transmembrane region" description="Helical" evidence="1">
    <location>
        <begin position="52"/>
        <end position="71"/>
    </location>
</feature>
<sequence>MLLLVSLSFAGYAAVLYTKYRIAPAVIPLVLFTGTILILFLGGVLNILTEATYVLFGIGLLAFCRAVYLFFRDRSLFSGILSPGAVFFAAGSAFFILMLQDEIFLHYDNFSHWGLIVKELFQSGSLPGESSIITYTTYPPGSALFAYYIVSFTGFSESMALIAQAILITGALTPLFLFCTWKKPVHAAAALFIPAVLLMVNSSSIFSLLVDPLLGYIAAAAVVTAYYYRNDWKTMGVLLFPMLSALVLIKDSGKIFLAFTVLWMIALLIRYLWKYGRGWKETCHSMIWSVGWTILFPLVFNLLWSRYIEQAYNTSEYEDSKFAITEETLTDIDKSPEFIDNLLPMVVNAGLDFSSPLVQGMVLADIAVLLTVVIVKIKAGRIPLSLLYTALTANIFYVIYIALLYLMYLYLMPEVEAEYLAGFDRYQSSVVIFSTGIMMVFTIRTWMEQAGESFWNWITASAAVLAGLLVFIPYTGEIQAFFHQENSEAAPRKAASSLLTDLRQEEPISENTRLTIINDLGESDRGFLRHLMRYERMTASTFVHTQCSTGEHQEQLTTDTEKSGYLMVIQITSEMQECLDEASDVEVDDPGLYRIEEGTITSTIQTEDG</sequence>
<keyword evidence="1" id="KW-1133">Transmembrane helix</keyword>
<evidence type="ECO:0000256" key="1">
    <source>
        <dbReference type="SAM" id="Phobius"/>
    </source>
</evidence>
<organism evidence="2 3">
    <name type="scientific">Salibacterium qingdaonense</name>
    <dbReference type="NCBI Taxonomy" id="266892"/>
    <lineage>
        <taxon>Bacteria</taxon>
        <taxon>Bacillati</taxon>
        <taxon>Bacillota</taxon>
        <taxon>Bacilli</taxon>
        <taxon>Bacillales</taxon>
        <taxon>Bacillaceae</taxon>
    </lineage>
</organism>
<feature type="transmembrane region" description="Helical" evidence="1">
    <location>
        <begin position="357"/>
        <end position="375"/>
    </location>
</feature>
<keyword evidence="1" id="KW-0812">Transmembrane</keyword>
<feature type="transmembrane region" description="Helical" evidence="1">
    <location>
        <begin position="430"/>
        <end position="447"/>
    </location>
</feature>
<feature type="transmembrane region" description="Helical" evidence="1">
    <location>
        <begin position="162"/>
        <end position="181"/>
    </location>
</feature>
<proteinExistence type="predicted"/>
<keyword evidence="1" id="KW-0472">Membrane</keyword>
<name>A0A1I4LEX2_9BACI</name>
<gene>
    <name evidence="2" type="ORF">SAMN04488054_107122</name>
</gene>
<reference evidence="2 3" key="1">
    <citation type="submission" date="2016-10" db="EMBL/GenBank/DDBJ databases">
        <authorList>
            <person name="de Groot N.N."/>
        </authorList>
    </citation>
    <scope>NUCLEOTIDE SEQUENCE [LARGE SCALE GENOMIC DNA]</scope>
    <source>
        <strain evidence="2 3">CGMCC 1.6134</strain>
    </source>
</reference>
<feature type="transmembrane region" description="Helical" evidence="1">
    <location>
        <begin position="255"/>
        <end position="273"/>
    </location>
</feature>
<evidence type="ECO:0000313" key="3">
    <source>
        <dbReference type="Proteomes" id="UP000199668"/>
    </source>
</evidence>
<feature type="transmembrane region" description="Helical" evidence="1">
    <location>
        <begin position="77"/>
        <end position="99"/>
    </location>
</feature>
<protein>
    <recommendedName>
        <fullName evidence="4">Dolichyl-phosphate-mannose-protein mannosyltransferase</fullName>
    </recommendedName>
</protein>
<feature type="transmembrane region" description="Helical" evidence="1">
    <location>
        <begin position="285"/>
        <end position="304"/>
    </location>
</feature>
<dbReference type="EMBL" id="FOTY01000007">
    <property type="protein sequence ID" value="SFL89363.1"/>
    <property type="molecule type" value="Genomic_DNA"/>
</dbReference>
<evidence type="ECO:0008006" key="4">
    <source>
        <dbReference type="Google" id="ProtNLM"/>
    </source>
</evidence>
<feature type="transmembrane region" description="Helical" evidence="1">
    <location>
        <begin position="23"/>
        <end position="45"/>
    </location>
</feature>
<feature type="transmembrane region" description="Helical" evidence="1">
    <location>
        <begin position="454"/>
        <end position="474"/>
    </location>
</feature>